<feature type="region of interest" description="Disordered" evidence="1">
    <location>
        <begin position="14"/>
        <end position="68"/>
    </location>
</feature>
<comment type="caution">
    <text evidence="2">The sequence shown here is derived from an EMBL/GenBank/DDBJ whole genome shotgun (WGS) entry which is preliminary data.</text>
</comment>
<feature type="compositionally biased region" description="Low complexity" evidence="1">
    <location>
        <begin position="59"/>
        <end position="68"/>
    </location>
</feature>
<gene>
    <name evidence="2" type="ORF">CSUB01_11554</name>
</gene>
<evidence type="ECO:0000256" key="1">
    <source>
        <dbReference type="SAM" id="MobiDB-lite"/>
    </source>
</evidence>
<accession>A0A066X2I5</accession>
<dbReference type="HOGENOM" id="CLU_2249983_0_0_1"/>
<sequence>MGIVPAAIARSPSLSAFSAQDPESPGGAHGDSTAPLFLDAGTDGGASCFDVESGRRPPSTNNNNSNQSVHNYYPCSLIPFTTFTTPPPRLWPSPLCLAAAWSTW</sequence>
<name>A0A066X2I5_COLSU</name>
<proteinExistence type="predicted"/>
<dbReference type="Proteomes" id="UP000027238">
    <property type="component" value="Unassembled WGS sequence"/>
</dbReference>
<evidence type="ECO:0000313" key="2">
    <source>
        <dbReference type="EMBL" id="KDN63358.1"/>
    </source>
</evidence>
<dbReference type="EMBL" id="JMSE01001238">
    <property type="protein sequence ID" value="KDN63358.1"/>
    <property type="molecule type" value="Genomic_DNA"/>
</dbReference>
<organism evidence="2 3">
    <name type="scientific">Colletotrichum sublineola</name>
    <name type="common">Sorghum anthracnose fungus</name>
    <dbReference type="NCBI Taxonomy" id="1173701"/>
    <lineage>
        <taxon>Eukaryota</taxon>
        <taxon>Fungi</taxon>
        <taxon>Dikarya</taxon>
        <taxon>Ascomycota</taxon>
        <taxon>Pezizomycotina</taxon>
        <taxon>Sordariomycetes</taxon>
        <taxon>Hypocreomycetidae</taxon>
        <taxon>Glomerellales</taxon>
        <taxon>Glomerellaceae</taxon>
        <taxon>Colletotrichum</taxon>
        <taxon>Colletotrichum graminicola species complex</taxon>
    </lineage>
</organism>
<keyword evidence="3" id="KW-1185">Reference proteome</keyword>
<protein>
    <submittedName>
        <fullName evidence="2">Uncharacterized protein</fullName>
    </submittedName>
</protein>
<dbReference type="AlphaFoldDB" id="A0A066X2I5"/>
<reference evidence="3" key="1">
    <citation type="journal article" date="2014" name="Genome Announc.">
        <title>Draft genome sequence of Colletotrichum sublineola, a destructive pathogen of cultivated sorghum.</title>
        <authorList>
            <person name="Baroncelli R."/>
            <person name="Sanz-Martin J.M."/>
            <person name="Rech G.E."/>
            <person name="Sukno S.A."/>
            <person name="Thon M.R."/>
        </authorList>
    </citation>
    <scope>NUCLEOTIDE SEQUENCE [LARGE SCALE GENOMIC DNA]</scope>
    <source>
        <strain evidence="3">TX430BB</strain>
    </source>
</reference>
<evidence type="ECO:0000313" key="3">
    <source>
        <dbReference type="Proteomes" id="UP000027238"/>
    </source>
</evidence>